<feature type="domain" description="PiggyBac transposable element-derived protein" evidence="1">
    <location>
        <begin position="93"/>
        <end position="192"/>
    </location>
</feature>
<evidence type="ECO:0000259" key="1">
    <source>
        <dbReference type="Pfam" id="PF13843"/>
    </source>
</evidence>
<sequence length="196" mass="22109">MPVYPEIRNIPTNRNIVQNIFSEIISWYNRQDFCTYPHNTPVRKCWKLAAAIDLIPEPQIKLEFDPIDVFNRSQIPKALRLGLSPKPAISFTPTQAMVLALVNRLPKASYHVFTDNLFSTTTLFRLLRSQGHAATGTCRKNSGIGDAFVQAKKEENKIPWGQVIAKPTANGLVNQIAWKDNTLMLFLSTAHKGNSF</sequence>
<dbReference type="Proteomes" id="UP000826573">
    <property type="component" value="Unassembled WGS sequence"/>
</dbReference>
<dbReference type="Pfam" id="PF13843">
    <property type="entry name" value="DDE_Tnp_1_7"/>
    <property type="match status" value="1"/>
</dbReference>
<name>A0A9P8HAL4_9HYPO</name>
<reference evidence="2 3" key="1">
    <citation type="submission" date="2021-08" db="EMBL/GenBank/DDBJ databases">
        <title>The highly contiguous genome resource for Trichoderma semiorbis FJ059, a fungal antagonistic to plant pathogens.</title>
        <authorList>
            <person name="Liu T."/>
        </authorList>
    </citation>
    <scope>NUCLEOTIDE SEQUENCE [LARGE SCALE GENOMIC DNA]</scope>
    <source>
        <strain evidence="2 3">FJ059</strain>
    </source>
</reference>
<gene>
    <name evidence="2" type="ORF">TsFJ059_009032</name>
</gene>
<accession>A0A9P8HAL4</accession>
<protein>
    <recommendedName>
        <fullName evidence="1">PiggyBac transposable element-derived protein domain-containing protein</fullName>
    </recommendedName>
</protein>
<dbReference type="AlphaFoldDB" id="A0A9P8HAL4"/>
<evidence type="ECO:0000313" key="3">
    <source>
        <dbReference type="Proteomes" id="UP000826573"/>
    </source>
</evidence>
<keyword evidence="3" id="KW-1185">Reference proteome</keyword>
<comment type="caution">
    <text evidence="2">The sequence shown here is derived from an EMBL/GenBank/DDBJ whole genome shotgun (WGS) entry which is preliminary data.</text>
</comment>
<proteinExistence type="predicted"/>
<dbReference type="InterPro" id="IPR029526">
    <property type="entry name" value="PGBD"/>
</dbReference>
<organism evidence="2 3">
    <name type="scientific">Trichoderma semiorbis</name>
    <dbReference type="NCBI Taxonomy" id="1491008"/>
    <lineage>
        <taxon>Eukaryota</taxon>
        <taxon>Fungi</taxon>
        <taxon>Dikarya</taxon>
        <taxon>Ascomycota</taxon>
        <taxon>Pezizomycotina</taxon>
        <taxon>Sordariomycetes</taxon>
        <taxon>Hypocreomycetidae</taxon>
        <taxon>Hypocreales</taxon>
        <taxon>Hypocreaceae</taxon>
        <taxon>Trichoderma</taxon>
    </lineage>
</organism>
<evidence type="ECO:0000313" key="2">
    <source>
        <dbReference type="EMBL" id="KAH0524125.1"/>
    </source>
</evidence>
<dbReference type="EMBL" id="JAIMJC010000006">
    <property type="protein sequence ID" value="KAH0524125.1"/>
    <property type="molecule type" value="Genomic_DNA"/>
</dbReference>